<dbReference type="PANTHER" id="PTHR48475:SF2">
    <property type="entry name" value="RIBONUCLEASE H"/>
    <property type="match status" value="1"/>
</dbReference>
<dbReference type="Proteomes" id="UP001054821">
    <property type="component" value="Chromosome 6"/>
</dbReference>
<proteinExistence type="predicted"/>
<name>A0AAD4VGR8_PRUDU</name>
<gene>
    <name evidence="1" type="ORF">L3X38_033266</name>
</gene>
<dbReference type="PANTHER" id="PTHR48475">
    <property type="entry name" value="RIBONUCLEASE H"/>
    <property type="match status" value="1"/>
</dbReference>
<evidence type="ECO:0008006" key="3">
    <source>
        <dbReference type="Google" id="ProtNLM"/>
    </source>
</evidence>
<sequence length="92" mass="10031">MFQKSKTSGRLVKWVIELGEFDVQFSPRPAEKGQAVANFISELTPSTALEGSDAVKPQPILLNDKCFDPSIPVWSLHVDGSTNQQGCEAKLA</sequence>
<evidence type="ECO:0000313" key="2">
    <source>
        <dbReference type="Proteomes" id="UP001054821"/>
    </source>
</evidence>
<dbReference type="AlphaFoldDB" id="A0AAD4VGR8"/>
<protein>
    <recommendedName>
        <fullName evidence="3">Reverse transcriptase RNase H-like domain-containing protein</fullName>
    </recommendedName>
</protein>
<dbReference type="EMBL" id="JAJFAZ020000006">
    <property type="protein sequence ID" value="KAI5324193.1"/>
    <property type="molecule type" value="Genomic_DNA"/>
</dbReference>
<keyword evidence="2" id="KW-1185">Reference proteome</keyword>
<evidence type="ECO:0000313" key="1">
    <source>
        <dbReference type="EMBL" id="KAI5324193.1"/>
    </source>
</evidence>
<comment type="caution">
    <text evidence="1">The sequence shown here is derived from an EMBL/GenBank/DDBJ whole genome shotgun (WGS) entry which is preliminary data.</text>
</comment>
<reference evidence="1 2" key="1">
    <citation type="journal article" date="2022" name="G3 (Bethesda)">
        <title>Whole-genome sequence and methylome profiling of the almond [Prunus dulcis (Mill.) D.A. Webb] cultivar 'Nonpareil'.</title>
        <authorList>
            <person name="D'Amico-Willman K.M."/>
            <person name="Ouma W.Z."/>
            <person name="Meulia T."/>
            <person name="Sideli G.M."/>
            <person name="Gradziel T.M."/>
            <person name="Fresnedo-Ramirez J."/>
        </authorList>
    </citation>
    <scope>NUCLEOTIDE SEQUENCE [LARGE SCALE GENOMIC DNA]</scope>
    <source>
        <strain evidence="1">Clone GOH B32 T37-40</strain>
    </source>
</reference>
<organism evidence="1 2">
    <name type="scientific">Prunus dulcis</name>
    <name type="common">Almond</name>
    <name type="synonym">Amygdalus dulcis</name>
    <dbReference type="NCBI Taxonomy" id="3755"/>
    <lineage>
        <taxon>Eukaryota</taxon>
        <taxon>Viridiplantae</taxon>
        <taxon>Streptophyta</taxon>
        <taxon>Embryophyta</taxon>
        <taxon>Tracheophyta</taxon>
        <taxon>Spermatophyta</taxon>
        <taxon>Magnoliopsida</taxon>
        <taxon>eudicotyledons</taxon>
        <taxon>Gunneridae</taxon>
        <taxon>Pentapetalae</taxon>
        <taxon>rosids</taxon>
        <taxon>fabids</taxon>
        <taxon>Rosales</taxon>
        <taxon>Rosaceae</taxon>
        <taxon>Amygdaloideae</taxon>
        <taxon>Amygdaleae</taxon>
        <taxon>Prunus</taxon>
    </lineage>
</organism>
<accession>A0AAD4VGR8</accession>